<gene>
    <name evidence="4" type="ORF">L207DRAFT_419675</name>
</gene>
<dbReference type="OrthoDB" id="419598at2759"/>
<dbReference type="InterPro" id="IPR051609">
    <property type="entry name" value="NmrA/Isoflavone_reductase-like"/>
</dbReference>
<keyword evidence="2" id="KW-0560">Oxidoreductase</keyword>
<feature type="domain" description="NmrA-like" evidence="3">
    <location>
        <begin position="4"/>
        <end position="244"/>
    </location>
</feature>
<dbReference type="EMBL" id="KZ613940">
    <property type="protein sequence ID" value="PMD45713.1"/>
    <property type="molecule type" value="Genomic_DNA"/>
</dbReference>
<keyword evidence="1" id="KW-0521">NADP</keyword>
<dbReference type="InterPro" id="IPR036291">
    <property type="entry name" value="NAD(P)-bd_dom_sf"/>
</dbReference>
<evidence type="ECO:0000256" key="1">
    <source>
        <dbReference type="ARBA" id="ARBA00022857"/>
    </source>
</evidence>
<dbReference type="InterPro" id="IPR045312">
    <property type="entry name" value="PCBER-like"/>
</dbReference>
<organism evidence="4 5">
    <name type="scientific">Hyaloscypha variabilis (strain UAMH 11265 / GT02V1 / F)</name>
    <name type="common">Meliniomyces variabilis</name>
    <dbReference type="NCBI Taxonomy" id="1149755"/>
    <lineage>
        <taxon>Eukaryota</taxon>
        <taxon>Fungi</taxon>
        <taxon>Dikarya</taxon>
        <taxon>Ascomycota</taxon>
        <taxon>Pezizomycotina</taxon>
        <taxon>Leotiomycetes</taxon>
        <taxon>Helotiales</taxon>
        <taxon>Hyaloscyphaceae</taxon>
        <taxon>Hyaloscypha</taxon>
        <taxon>Hyaloscypha variabilis</taxon>
    </lineage>
</organism>
<dbReference type="InterPro" id="IPR008030">
    <property type="entry name" value="NmrA-like"/>
</dbReference>
<proteinExistence type="predicted"/>
<dbReference type="PANTHER" id="PTHR47706:SF9">
    <property type="entry name" value="NMRA-LIKE DOMAIN-CONTAINING PROTEIN-RELATED"/>
    <property type="match status" value="1"/>
</dbReference>
<dbReference type="Pfam" id="PF05368">
    <property type="entry name" value="NmrA"/>
    <property type="match status" value="1"/>
</dbReference>
<dbReference type="SUPFAM" id="SSF51735">
    <property type="entry name" value="NAD(P)-binding Rossmann-fold domains"/>
    <property type="match status" value="1"/>
</dbReference>
<dbReference type="CDD" id="cd05259">
    <property type="entry name" value="PCBER_SDR_a"/>
    <property type="match status" value="1"/>
</dbReference>
<protein>
    <submittedName>
        <fullName evidence="4">Isoflavone reductase family protein</fullName>
    </submittedName>
</protein>
<dbReference type="PANTHER" id="PTHR47706">
    <property type="entry name" value="NMRA-LIKE FAMILY PROTEIN"/>
    <property type="match status" value="1"/>
</dbReference>
<evidence type="ECO:0000313" key="5">
    <source>
        <dbReference type="Proteomes" id="UP000235786"/>
    </source>
</evidence>
<keyword evidence="5" id="KW-1185">Reference proteome</keyword>
<evidence type="ECO:0000313" key="4">
    <source>
        <dbReference type="EMBL" id="PMD45713.1"/>
    </source>
</evidence>
<reference evidence="4 5" key="1">
    <citation type="submission" date="2016-04" db="EMBL/GenBank/DDBJ databases">
        <title>A degradative enzymes factory behind the ericoid mycorrhizal symbiosis.</title>
        <authorList>
            <consortium name="DOE Joint Genome Institute"/>
            <person name="Martino E."/>
            <person name="Morin E."/>
            <person name="Grelet G."/>
            <person name="Kuo A."/>
            <person name="Kohler A."/>
            <person name="Daghino S."/>
            <person name="Barry K."/>
            <person name="Choi C."/>
            <person name="Cichocki N."/>
            <person name="Clum A."/>
            <person name="Copeland A."/>
            <person name="Hainaut M."/>
            <person name="Haridas S."/>
            <person name="Labutti K."/>
            <person name="Lindquist E."/>
            <person name="Lipzen A."/>
            <person name="Khouja H.-R."/>
            <person name="Murat C."/>
            <person name="Ohm R."/>
            <person name="Olson A."/>
            <person name="Spatafora J."/>
            <person name="Veneault-Fourrey C."/>
            <person name="Henrissat B."/>
            <person name="Grigoriev I."/>
            <person name="Martin F."/>
            <person name="Perotto S."/>
        </authorList>
    </citation>
    <scope>NUCLEOTIDE SEQUENCE [LARGE SCALE GENOMIC DNA]</scope>
    <source>
        <strain evidence="4 5">F</strain>
    </source>
</reference>
<dbReference type="Proteomes" id="UP000235786">
    <property type="component" value="Unassembled WGS sequence"/>
</dbReference>
<dbReference type="Gene3D" id="3.40.50.720">
    <property type="entry name" value="NAD(P)-binding Rossmann-like Domain"/>
    <property type="match status" value="1"/>
</dbReference>
<name>A0A2J6S4L1_HYAVF</name>
<dbReference type="Gene3D" id="3.90.25.10">
    <property type="entry name" value="UDP-galactose 4-epimerase, domain 1"/>
    <property type="match status" value="1"/>
</dbReference>
<sequence length="320" mass="36048">MRMQKVLLLGATGETGGSILNGLLDSGNFQVTALVRPSSSRKPDVLDLVKRGVKVLIADISSPIDELVPLLKGFYVFISAISGMALLAQMNIVSAAKEAGVKRFVPCGFATVCPPGGVMKLRDQKEQVLNHIKQLFLPYTFIDVGYWYQFSFPPLPSGKTDEYIFPGMNTKMRGDGTAPNLITDLRDVGRFVARIVADERTLNRYVFAYGEELTEREIYATMEEVSGEQLEQKFTSDQEIQEEVVAARKLLEREPDNSEALGRVASAEYEYSKYVRMDNRAIFARYLGYLDARELYHDLKPKRFVDFVQDLLDGKVQRPY</sequence>
<dbReference type="STRING" id="1149755.A0A2J6S4L1"/>
<dbReference type="AlphaFoldDB" id="A0A2J6S4L1"/>
<dbReference type="GO" id="GO:0016491">
    <property type="term" value="F:oxidoreductase activity"/>
    <property type="evidence" value="ECO:0007669"/>
    <property type="project" value="UniProtKB-KW"/>
</dbReference>
<accession>A0A2J6S4L1</accession>
<evidence type="ECO:0000259" key="3">
    <source>
        <dbReference type="Pfam" id="PF05368"/>
    </source>
</evidence>
<evidence type="ECO:0000256" key="2">
    <source>
        <dbReference type="ARBA" id="ARBA00023002"/>
    </source>
</evidence>